<dbReference type="RefSeq" id="WP_094455249.1">
    <property type="nucleotide sequence ID" value="NZ_NOXU01000025.1"/>
</dbReference>
<dbReference type="PIRSF" id="PIRSF030820">
    <property type="entry name" value="UCP030820"/>
    <property type="match status" value="1"/>
</dbReference>
<organism evidence="1 2">
    <name type="scientific">Niveispirillum lacus</name>
    <dbReference type="NCBI Taxonomy" id="1981099"/>
    <lineage>
        <taxon>Bacteria</taxon>
        <taxon>Pseudomonadati</taxon>
        <taxon>Pseudomonadota</taxon>
        <taxon>Alphaproteobacteria</taxon>
        <taxon>Rhodospirillales</taxon>
        <taxon>Azospirillaceae</taxon>
        <taxon>Niveispirillum</taxon>
    </lineage>
</organism>
<evidence type="ECO:0000313" key="1">
    <source>
        <dbReference type="EMBL" id="OYQ35531.1"/>
    </source>
</evidence>
<gene>
    <name evidence="1" type="ORF">CHU95_07325</name>
</gene>
<comment type="caution">
    <text evidence="1">The sequence shown here is derived from an EMBL/GenBank/DDBJ whole genome shotgun (WGS) entry which is preliminary data.</text>
</comment>
<sequence length="169" mass="18738">MPVLDRGLPIDDRWTDLADDQEIPAEGAIIVSLERWRAERDALTARRDAIGVRLKSNQLATELAADLGALSLVALEFPKFRDGRAFSAARELRERFDYKGEIRAFGHIIPDQYLFLTRVGVDTVVVPADRVGPAWAHALKEISVAFQPALGREDGTSVLRRHLKGTVPA</sequence>
<protein>
    <recommendedName>
        <fullName evidence="3">Oxidoreductase</fullName>
    </recommendedName>
</protein>
<name>A0A255Z275_9PROT</name>
<proteinExistence type="predicted"/>
<dbReference type="Proteomes" id="UP000216998">
    <property type="component" value="Unassembled WGS sequence"/>
</dbReference>
<evidence type="ECO:0000313" key="2">
    <source>
        <dbReference type="Proteomes" id="UP000216998"/>
    </source>
</evidence>
<dbReference type="EMBL" id="NOXU01000025">
    <property type="protein sequence ID" value="OYQ35531.1"/>
    <property type="molecule type" value="Genomic_DNA"/>
</dbReference>
<dbReference type="OrthoDB" id="9800421at2"/>
<keyword evidence="2" id="KW-1185">Reference proteome</keyword>
<evidence type="ECO:0008006" key="3">
    <source>
        <dbReference type="Google" id="ProtNLM"/>
    </source>
</evidence>
<dbReference type="AlphaFoldDB" id="A0A255Z275"/>
<accession>A0A255Z275</accession>
<dbReference type="Pfam" id="PF06073">
    <property type="entry name" value="DUF934"/>
    <property type="match status" value="1"/>
</dbReference>
<dbReference type="InterPro" id="IPR008318">
    <property type="entry name" value="UCP030820"/>
</dbReference>
<reference evidence="1 2" key="1">
    <citation type="submission" date="2017-07" db="EMBL/GenBank/DDBJ databases">
        <title>Niveispirillum cyanobacteriorum sp. nov., isolated from cyanobacterial aggregates in a eutrophic lake.</title>
        <authorList>
            <person name="Cai H."/>
        </authorList>
    </citation>
    <scope>NUCLEOTIDE SEQUENCE [LARGE SCALE GENOMIC DNA]</scope>
    <source>
        <strain evidence="2">TH1-14</strain>
    </source>
</reference>